<comment type="caution">
    <text evidence="2">The sequence shown here is derived from an EMBL/GenBank/DDBJ whole genome shotgun (WGS) entry which is preliminary data.</text>
</comment>
<dbReference type="Proteomes" id="UP000182661">
    <property type="component" value="Unassembled WGS sequence"/>
</dbReference>
<dbReference type="EMBL" id="LSRP01000082">
    <property type="protein sequence ID" value="OJF97566.1"/>
    <property type="molecule type" value="Genomic_DNA"/>
</dbReference>
<dbReference type="InterPro" id="IPR016181">
    <property type="entry name" value="Acyl_CoA_acyltransferase"/>
</dbReference>
<dbReference type="SUPFAM" id="SSF55729">
    <property type="entry name" value="Acyl-CoA N-acyltransferases (Nat)"/>
    <property type="match status" value="1"/>
</dbReference>
<sequence length="145" mass="15780">MIRPAIASDKARVLAMAKEFHAEAQSPFPFSGPMVSMLFDAGISDPDRLTLVYAPDGRPEGVLAAVAAPHQLAPVKIATELMWWVDPMHRGGAAAMLGHYEQWARGRACVFSHMVGLGSDPATSLLYQRHGYQAAERHFIKPLTA</sequence>
<dbReference type="PROSITE" id="PS51186">
    <property type="entry name" value="GNAT"/>
    <property type="match status" value="1"/>
</dbReference>
<gene>
    <name evidence="2" type="ORF">AX760_16515</name>
</gene>
<evidence type="ECO:0000313" key="2">
    <source>
        <dbReference type="EMBL" id="OJF97566.1"/>
    </source>
</evidence>
<evidence type="ECO:0000259" key="1">
    <source>
        <dbReference type="PROSITE" id="PS51186"/>
    </source>
</evidence>
<evidence type="ECO:0000313" key="3">
    <source>
        <dbReference type="Proteomes" id="UP000182661"/>
    </source>
</evidence>
<dbReference type="AlphaFoldDB" id="A0A657LSR9"/>
<name>A0A657LSR9_9HYPH</name>
<proteinExistence type="predicted"/>
<protein>
    <recommendedName>
        <fullName evidence="1">N-acetyltransferase domain-containing protein</fullName>
    </recommendedName>
</protein>
<reference evidence="2 3" key="1">
    <citation type="submission" date="2016-02" db="EMBL/GenBank/DDBJ databases">
        <title>Genome sequencing of a beta-galactosidase producing bacteria Rhizobium sp. 59.</title>
        <authorList>
            <person name="Wang D."/>
            <person name="Kot W."/>
            <person name="Qin Y."/>
            <person name="Hansen L."/>
            <person name="Naqvi K."/>
            <person name="Rensing C."/>
        </authorList>
    </citation>
    <scope>NUCLEOTIDE SEQUENCE [LARGE SCALE GENOMIC DNA]</scope>
    <source>
        <strain evidence="2 3">59</strain>
    </source>
</reference>
<dbReference type="Gene3D" id="3.40.630.30">
    <property type="match status" value="1"/>
</dbReference>
<dbReference type="Pfam" id="PF00583">
    <property type="entry name" value="Acetyltransf_1"/>
    <property type="match status" value="1"/>
</dbReference>
<accession>A0A657LSR9</accession>
<dbReference type="InterPro" id="IPR000182">
    <property type="entry name" value="GNAT_dom"/>
</dbReference>
<dbReference type="RefSeq" id="WP_083531154.1">
    <property type="nucleotide sequence ID" value="NZ_LSRP01000082.1"/>
</dbReference>
<dbReference type="OrthoDB" id="7959761at2"/>
<organism evidence="2 3">
    <name type="scientific">Pararhizobium antarcticum</name>
    <dbReference type="NCBI Taxonomy" id="1798805"/>
    <lineage>
        <taxon>Bacteria</taxon>
        <taxon>Pseudomonadati</taxon>
        <taxon>Pseudomonadota</taxon>
        <taxon>Alphaproteobacteria</taxon>
        <taxon>Hyphomicrobiales</taxon>
        <taxon>Rhizobiaceae</taxon>
        <taxon>Rhizobium/Agrobacterium group</taxon>
        <taxon>Pararhizobium</taxon>
    </lineage>
</organism>
<keyword evidence="3" id="KW-1185">Reference proteome</keyword>
<dbReference type="GO" id="GO:0016747">
    <property type="term" value="F:acyltransferase activity, transferring groups other than amino-acyl groups"/>
    <property type="evidence" value="ECO:0007669"/>
    <property type="project" value="InterPro"/>
</dbReference>
<feature type="domain" description="N-acetyltransferase" evidence="1">
    <location>
        <begin position="1"/>
        <end position="145"/>
    </location>
</feature>